<feature type="domain" description="DUF4168" evidence="3">
    <location>
        <begin position="51"/>
        <end position="126"/>
    </location>
</feature>
<gene>
    <name evidence="4" type="ORF">D5400_13530</name>
</gene>
<name>A0A3Q8XP95_9HYPH</name>
<dbReference type="Proteomes" id="UP000268192">
    <property type="component" value="Chromosome"/>
</dbReference>
<accession>A0A3Q8XP95</accession>
<evidence type="ECO:0000313" key="4">
    <source>
        <dbReference type="EMBL" id="AZN72161.1"/>
    </source>
</evidence>
<dbReference type="KEGG" id="abaw:D5400_13530"/>
<feature type="region of interest" description="Disordered" evidence="1">
    <location>
        <begin position="76"/>
        <end position="95"/>
    </location>
</feature>
<evidence type="ECO:0000259" key="3">
    <source>
        <dbReference type="Pfam" id="PF13767"/>
    </source>
</evidence>
<feature type="chain" id="PRO_5018594670" evidence="2">
    <location>
        <begin position="33"/>
        <end position="143"/>
    </location>
</feature>
<dbReference type="EMBL" id="CP032509">
    <property type="protein sequence ID" value="AZN72161.1"/>
    <property type="molecule type" value="Genomic_DNA"/>
</dbReference>
<keyword evidence="5" id="KW-1185">Reference proteome</keyword>
<keyword evidence="2" id="KW-0732">Signal</keyword>
<feature type="signal peptide" evidence="2">
    <location>
        <begin position="1"/>
        <end position="32"/>
    </location>
</feature>
<dbReference type="Pfam" id="PF13767">
    <property type="entry name" value="DUF4168"/>
    <property type="match status" value="1"/>
</dbReference>
<evidence type="ECO:0000256" key="2">
    <source>
        <dbReference type="SAM" id="SignalP"/>
    </source>
</evidence>
<evidence type="ECO:0000313" key="5">
    <source>
        <dbReference type="Proteomes" id="UP000268192"/>
    </source>
</evidence>
<evidence type="ECO:0000256" key="1">
    <source>
        <dbReference type="SAM" id="MobiDB-lite"/>
    </source>
</evidence>
<dbReference type="AlphaFoldDB" id="A0A3Q8XP95"/>
<reference evidence="4 5" key="1">
    <citation type="submission" date="2018-09" db="EMBL/GenBank/DDBJ databases">
        <title>Marinorhizobium profundi gen. nov., sp. nov., isolated from a deep-sea sediment sample from the New Britain Trench and proposal of Marinorhizobiaceae fam. nov. in the order Rhizobiales of the class Alphaproteobacteria.</title>
        <authorList>
            <person name="Cao J."/>
        </authorList>
    </citation>
    <scope>NUCLEOTIDE SEQUENCE [LARGE SCALE GENOMIC DNA]</scope>
    <source>
        <strain evidence="4 5">WS11</strain>
    </source>
</reference>
<organism evidence="4 5">
    <name type="scientific">Georhizobium profundi</name>
    <dbReference type="NCBI Taxonomy" id="2341112"/>
    <lineage>
        <taxon>Bacteria</taxon>
        <taxon>Pseudomonadati</taxon>
        <taxon>Pseudomonadota</taxon>
        <taxon>Alphaproteobacteria</taxon>
        <taxon>Hyphomicrobiales</taxon>
        <taxon>Rhizobiaceae</taxon>
        <taxon>Georhizobium</taxon>
    </lineage>
</organism>
<sequence length="143" mass="15366">MKGNDLMMIKKYSIMALAAVSLALPATGLAVAQEAAPAQPQAEQPMAEQYSDDTLRSFATAFLQVDEVNREYTPRLQEATTPEEQEQIQAEASQQMVSIVEESDVTVQEYTSIMQAAQADPALAEKLTQYIGEASGGAPAPAQ</sequence>
<protein>
    <submittedName>
        <fullName evidence="4">DUF4168 domain-containing protein</fullName>
    </submittedName>
</protein>
<dbReference type="InterPro" id="IPR025433">
    <property type="entry name" value="DUF4168"/>
</dbReference>
<proteinExistence type="predicted"/>